<evidence type="ECO:0000256" key="1">
    <source>
        <dbReference type="ARBA" id="ARBA00023117"/>
    </source>
</evidence>
<dbReference type="Pfam" id="PF00439">
    <property type="entry name" value="Bromodomain"/>
    <property type="match status" value="1"/>
</dbReference>
<feature type="domain" description="Bromo" evidence="5">
    <location>
        <begin position="390"/>
        <end position="462"/>
    </location>
</feature>
<dbReference type="OrthoDB" id="4062651at2759"/>
<feature type="compositionally biased region" description="Basic and acidic residues" evidence="3">
    <location>
        <begin position="189"/>
        <end position="204"/>
    </location>
</feature>
<dbReference type="InterPro" id="IPR001487">
    <property type="entry name" value="Bromodomain"/>
</dbReference>
<organism evidence="6 7">
    <name type="scientific">Entomortierella parvispora</name>
    <dbReference type="NCBI Taxonomy" id="205924"/>
    <lineage>
        <taxon>Eukaryota</taxon>
        <taxon>Fungi</taxon>
        <taxon>Fungi incertae sedis</taxon>
        <taxon>Mucoromycota</taxon>
        <taxon>Mortierellomycotina</taxon>
        <taxon>Mortierellomycetes</taxon>
        <taxon>Mortierellales</taxon>
        <taxon>Mortierellaceae</taxon>
        <taxon>Entomortierella</taxon>
    </lineage>
</organism>
<dbReference type="CDD" id="cd04369">
    <property type="entry name" value="Bromodomain"/>
    <property type="match status" value="1"/>
</dbReference>
<feature type="region of interest" description="Disordered" evidence="3">
    <location>
        <begin position="189"/>
        <end position="218"/>
    </location>
</feature>
<keyword evidence="7" id="KW-1185">Reference proteome</keyword>
<evidence type="ECO:0000259" key="4">
    <source>
        <dbReference type="PROSITE" id="PS50011"/>
    </source>
</evidence>
<comment type="caution">
    <text evidence="6">The sequence shown here is derived from an EMBL/GenBank/DDBJ whole genome shotgun (WGS) entry which is preliminary data.</text>
</comment>
<protein>
    <recommendedName>
        <fullName evidence="8">Protein kinase domain-containing protein</fullName>
    </recommendedName>
</protein>
<dbReference type="PRINTS" id="PR00503">
    <property type="entry name" value="BROMODOMAIN"/>
</dbReference>
<feature type="domain" description="Protein kinase" evidence="4">
    <location>
        <begin position="882"/>
        <end position="1181"/>
    </location>
</feature>
<feature type="compositionally biased region" description="Basic and acidic residues" evidence="3">
    <location>
        <begin position="764"/>
        <end position="775"/>
    </location>
</feature>
<dbReference type="Pfam" id="PF00069">
    <property type="entry name" value="Pkinase"/>
    <property type="match status" value="1"/>
</dbReference>
<dbReference type="SMART" id="SM00297">
    <property type="entry name" value="BROMO"/>
    <property type="match status" value="1"/>
</dbReference>
<dbReference type="EMBL" id="BQFW01000001">
    <property type="protein sequence ID" value="GJJ68262.1"/>
    <property type="molecule type" value="Genomic_DNA"/>
</dbReference>
<dbReference type="GO" id="GO:0005737">
    <property type="term" value="C:cytoplasm"/>
    <property type="evidence" value="ECO:0007669"/>
    <property type="project" value="TreeGrafter"/>
</dbReference>
<evidence type="ECO:0000259" key="5">
    <source>
        <dbReference type="PROSITE" id="PS50014"/>
    </source>
</evidence>
<dbReference type="PANTHER" id="PTHR23257">
    <property type="entry name" value="SERINE-THREONINE PROTEIN KINASE"/>
    <property type="match status" value="1"/>
</dbReference>
<dbReference type="PANTHER" id="PTHR23257:SF963">
    <property type="entry name" value="AT08303P"/>
    <property type="match status" value="1"/>
</dbReference>
<gene>
    <name evidence="6" type="ORF">EMPS_00608</name>
</gene>
<feature type="compositionally biased region" description="Low complexity" evidence="3">
    <location>
        <begin position="241"/>
        <end position="259"/>
    </location>
</feature>
<evidence type="ECO:0000256" key="3">
    <source>
        <dbReference type="SAM" id="MobiDB-lite"/>
    </source>
</evidence>
<feature type="compositionally biased region" description="Low complexity" evidence="3">
    <location>
        <begin position="730"/>
        <end position="760"/>
    </location>
</feature>
<keyword evidence="1 2" id="KW-0103">Bromodomain</keyword>
<feature type="region of interest" description="Disordered" evidence="3">
    <location>
        <begin position="233"/>
        <end position="287"/>
    </location>
</feature>
<dbReference type="SUPFAM" id="SSF47370">
    <property type="entry name" value="Bromodomain"/>
    <property type="match status" value="1"/>
</dbReference>
<reference evidence="6" key="1">
    <citation type="submission" date="2021-11" db="EMBL/GenBank/DDBJ databases">
        <authorList>
            <person name="Herlambang A."/>
            <person name="Guo Y."/>
            <person name="Takashima Y."/>
            <person name="Nishizawa T."/>
        </authorList>
    </citation>
    <scope>NUCLEOTIDE SEQUENCE</scope>
    <source>
        <strain evidence="6">E1425</strain>
    </source>
</reference>
<dbReference type="SUPFAM" id="SSF56112">
    <property type="entry name" value="Protein kinase-like (PK-like)"/>
    <property type="match status" value="1"/>
</dbReference>
<evidence type="ECO:0000313" key="7">
    <source>
        <dbReference type="Proteomes" id="UP000827284"/>
    </source>
</evidence>
<dbReference type="PROSITE" id="PS50014">
    <property type="entry name" value="BROMODOMAIN_2"/>
    <property type="match status" value="1"/>
</dbReference>
<reference evidence="6" key="2">
    <citation type="journal article" date="2022" name="Microbiol. Resour. Announc.">
        <title>Whole-Genome Sequence of Entomortierella parvispora E1425, a Mucoromycotan Fungus Associated with Burkholderiaceae-Related Endosymbiotic Bacteria.</title>
        <authorList>
            <person name="Herlambang A."/>
            <person name="Guo Y."/>
            <person name="Takashima Y."/>
            <person name="Narisawa K."/>
            <person name="Ohta H."/>
            <person name="Nishizawa T."/>
        </authorList>
    </citation>
    <scope>NUCLEOTIDE SEQUENCE</scope>
    <source>
        <strain evidence="6">E1425</strain>
    </source>
</reference>
<evidence type="ECO:0000256" key="2">
    <source>
        <dbReference type="PROSITE-ProRule" id="PRU00035"/>
    </source>
</evidence>
<dbReference type="GO" id="GO:0006325">
    <property type="term" value="P:chromatin organization"/>
    <property type="evidence" value="ECO:0007669"/>
    <property type="project" value="UniProtKB-ARBA"/>
</dbReference>
<feature type="region of interest" description="Disordered" evidence="3">
    <location>
        <begin position="718"/>
        <end position="780"/>
    </location>
</feature>
<dbReference type="Proteomes" id="UP000827284">
    <property type="component" value="Unassembled WGS sequence"/>
</dbReference>
<dbReference type="Gene3D" id="1.20.920.10">
    <property type="entry name" value="Bromodomain-like"/>
    <property type="match status" value="1"/>
</dbReference>
<sequence length="1204" mass="131233">MPPVAPPRGSQLAIIQAINDRRRAERSQMMMSKGSAGNTQPSPAAGWVNGRPTFGSKGPLTISPSFAGATTTAIATSSPPSTGTPSGKAISPGLVHPHTSEQLPTPHRSGDITGLKIRIPRDLPNLPDAFRRRGAIRSQPTSLPLSASPSSILTPYPPVKATALPYASPGTIKRTYSTMLLEDHQLDLGNHPLRDSAQDNDKRQKVASIPSSLMPLPPQLANAKNLAIRTARLPPNATPRSNPLSNLISSHSSSKVHSSVQRHRSNSSSKSASPNGTPVRIASPSIAPDTTVVVPPLQQLSATEQKATPLATASHSHGTRSNEGAVQTTSSPADADEVMSSAVSASTVATDQDLQGLKPIELVRVGMNILDSLVCNTFCKGFINPVPSSVSNYYVVIKKPMDLTTIERKLWKSLELAGGSGSGHSIADDGLEGYTCLEDLEKDLRRIFQNATYFNSPSHPIYKEAHSYQNQYLGLLASYRQGQMQLNAPIPHESFRPEMISLSEPGPLYLFRAHTLREMERKMTDISTDLFSTLHQPLFDASFEFDEISPEKPRFVRMYINKNRSVLAKCRDEQFARVAILTDLQIGKSYTASTQSESSPGAPKSGKDNGAASISMVNVSCRVLIGKPIGERHDMVTVGDLDCPNAWVTVACVKAMELDVEVPTKFEKGTLSKMRHELVPYALDTKISPEHQRAFADALGLLLPTSTRAGQVHGFIGQRSAIPMPPPAAPVASTPKPSSPKGLGISTPSSMPSAEPSPASVKSDSSEAKDAKDTKQPLLTVHDQGTKGRLLVTIRSSSRKAKNALTHVYAASTPATPLLSGMAHTLSSQVPSTPSEGESLSAPDRLLLNEQITKRGNKMLGDLKVVARQKGVPYTLWDDIEPTLTVDSAHGLFKRIFHVKGDEGVVVQNFKEMDAESFEQRVREVACLLELKGLEGVGQIQSVIDNDEKHLVGLSMTKYSYTLKQYATNARKHPTPCQKLSLIQDMVSAMCDIHEAGLAHRDLSEVNIMVDEDPKERLDDNSPRPHVKVIDFGKSVFVRRREVERWSMQEKVSDEELALLPLVVLPPDHGYKLYRSILTLPKTKQDHTPLPPVDPRSEDVYSLGVLIWRTFSGKSPWNGAIEDDLKTIRYLVASDSQIRFQLEREVTGPMSRALLLRCLTAQAETRSTAKQLKEWLAQPQISSELLKEFEALGGGRKKVRKNLD</sequence>
<name>A0A9P3H1E6_9FUNG</name>
<dbReference type="AlphaFoldDB" id="A0A9P3H1E6"/>
<feature type="compositionally biased region" description="Polar residues" evidence="3">
    <location>
        <begin position="305"/>
        <end position="332"/>
    </location>
</feature>
<accession>A0A9P3H1E6</accession>
<evidence type="ECO:0000313" key="6">
    <source>
        <dbReference type="EMBL" id="GJJ68262.1"/>
    </source>
</evidence>
<proteinExistence type="predicted"/>
<dbReference type="GO" id="GO:0007165">
    <property type="term" value="P:signal transduction"/>
    <property type="evidence" value="ECO:0007669"/>
    <property type="project" value="TreeGrafter"/>
</dbReference>
<dbReference type="InterPro" id="IPR011009">
    <property type="entry name" value="Kinase-like_dom_sf"/>
</dbReference>
<dbReference type="GO" id="GO:0004672">
    <property type="term" value="F:protein kinase activity"/>
    <property type="evidence" value="ECO:0007669"/>
    <property type="project" value="InterPro"/>
</dbReference>
<dbReference type="InterPro" id="IPR050167">
    <property type="entry name" value="Ser_Thr_protein_kinase"/>
</dbReference>
<dbReference type="Gene3D" id="1.10.510.10">
    <property type="entry name" value="Transferase(Phosphotransferase) domain 1"/>
    <property type="match status" value="1"/>
</dbReference>
<dbReference type="SMART" id="SM00220">
    <property type="entry name" value="S_TKc"/>
    <property type="match status" value="1"/>
</dbReference>
<dbReference type="PROSITE" id="PS50011">
    <property type="entry name" value="PROTEIN_KINASE_DOM"/>
    <property type="match status" value="1"/>
</dbReference>
<feature type="region of interest" description="Disordered" evidence="3">
    <location>
        <begin position="21"/>
        <end position="45"/>
    </location>
</feature>
<dbReference type="InterPro" id="IPR000719">
    <property type="entry name" value="Prot_kinase_dom"/>
</dbReference>
<feature type="region of interest" description="Disordered" evidence="3">
    <location>
        <begin position="305"/>
        <end position="344"/>
    </location>
</feature>
<evidence type="ECO:0008006" key="8">
    <source>
        <dbReference type="Google" id="ProtNLM"/>
    </source>
</evidence>
<dbReference type="GO" id="GO:0005524">
    <property type="term" value="F:ATP binding"/>
    <property type="evidence" value="ECO:0007669"/>
    <property type="project" value="InterPro"/>
</dbReference>
<dbReference type="InterPro" id="IPR036427">
    <property type="entry name" value="Bromodomain-like_sf"/>
</dbReference>